<keyword evidence="1" id="KW-0812">Transmembrane</keyword>
<evidence type="ECO:0000313" key="2">
    <source>
        <dbReference type="EMBL" id="GLI27103.1"/>
    </source>
</evidence>
<gene>
    <name evidence="2" type="ORF">ARHIZOSPH14_13450</name>
</gene>
<dbReference type="EMBL" id="BSDP01000001">
    <property type="protein sequence ID" value="GLI27103.1"/>
    <property type="molecule type" value="Genomic_DNA"/>
</dbReference>
<keyword evidence="3" id="KW-1185">Reference proteome</keyword>
<sequence>MAPPPTAYRIVKWLLVFAALVAVAAAVVGDGTIARIIPRLPEVSFDERVILAILSLAGLLMLTVLATRLASMSRSARRVRALERATDGVVTPALRNPIMVHGLRTLFGGGLPRIGSRIAVLADLEGISLWGGAVKPRLIASAQWSEVRTIRADSIVVGDREVSVMVLRIRRGGTSAELPIALGTGRAAALTLGGADFFARLRQIKSWHRAEIAATTGSIPIIRPEQLQPAN</sequence>
<proteinExistence type="predicted"/>
<reference evidence="2" key="1">
    <citation type="submission" date="2022-12" db="EMBL/GenBank/DDBJ databases">
        <title>Reference genome sequencing for broad-spectrum identification of bacterial and archaeal isolates by mass spectrometry.</title>
        <authorList>
            <person name="Sekiguchi Y."/>
            <person name="Tourlousse D.M."/>
        </authorList>
    </citation>
    <scope>NUCLEOTIDE SEQUENCE</scope>
    <source>
        <strain evidence="2">14</strain>
    </source>
</reference>
<name>A0A9W6CRC6_9MICO</name>
<dbReference type="AlphaFoldDB" id="A0A9W6CRC6"/>
<comment type="caution">
    <text evidence="2">The sequence shown here is derived from an EMBL/GenBank/DDBJ whole genome shotgun (WGS) entry which is preliminary data.</text>
</comment>
<accession>A0A9W6CRC6</accession>
<feature type="transmembrane region" description="Helical" evidence="1">
    <location>
        <begin position="49"/>
        <end position="70"/>
    </location>
</feature>
<dbReference type="Proteomes" id="UP001144396">
    <property type="component" value="Unassembled WGS sequence"/>
</dbReference>
<evidence type="ECO:0000256" key="1">
    <source>
        <dbReference type="SAM" id="Phobius"/>
    </source>
</evidence>
<keyword evidence="1" id="KW-0472">Membrane</keyword>
<keyword evidence="1" id="KW-1133">Transmembrane helix</keyword>
<protein>
    <submittedName>
        <fullName evidence="2">Uncharacterized protein</fullName>
    </submittedName>
</protein>
<organism evidence="2 3">
    <name type="scientific">Agromyces rhizosphaerae</name>
    <dbReference type="NCBI Taxonomy" id="88374"/>
    <lineage>
        <taxon>Bacteria</taxon>
        <taxon>Bacillati</taxon>
        <taxon>Actinomycetota</taxon>
        <taxon>Actinomycetes</taxon>
        <taxon>Micrococcales</taxon>
        <taxon>Microbacteriaceae</taxon>
        <taxon>Agromyces</taxon>
    </lineage>
</organism>
<evidence type="ECO:0000313" key="3">
    <source>
        <dbReference type="Proteomes" id="UP001144396"/>
    </source>
</evidence>
<dbReference type="RefSeq" id="WP_281883348.1">
    <property type="nucleotide sequence ID" value="NZ_BSDP01000001.1"/>
</dbReference>